<reference evidence="1 2" key="1">
    <citation type="submission" date="2024-06" db="EMBL/GenBank/DDBJ databases">
        <title>The draft genome of Grus japonensis, version 3.</title>
        <authorList>
            <person name="Nabeshima K."/>
            <person name="Suzuki S."/>
            <person name="Onuma M."/>
        </authorList>
    </citation>
    <scope>NUCLEOTIDE SEQUENCE [LARGE SCALE GENOMIC DNA]</scope>
    <source>
        <strain evidence="1 2">451A</strain>
    </source>
</reference>
<proteinExistence type="predicted"/>
<dbReference type="AlphaFoldDB" id="A0ABC9VRA7"/>
<keyword evidence="2" id="KW-1185">Reference proteome</keyword>
<dbReference type="GO" id="GO:0004860">
    <property type="term" value="F:protein kinase inhibitor activity"/>
    <property type="evidence" value="ECO:0007669"/>
    <property type="project" value="UniProtKB-KW"/>
</dbReference>
<comment type="caution">
    <text evidence="1">The sequence shown here is derived from an EMBL/GenBank/DDBJ whole genome shotgun (WGS) entry which is preliminary data.</text>
</comment>
<name>A0ABC9VRA7_GRUJA</name>
<gene>
    <name evidence="1" type="ORF">GRJ2_000065100</name>
</gene>
<dbReference type="Proteomes" id="UP001623348">
    <property type="component" value="Unassembled WGS sequence"/>
</dbReference>
<evidence type="ECO:0000313" key="2">
    <source>
        <dbReference type="Proteomes" id="UP001623348"/>
    </source>
</evidence>
<accession>A0ABC9VRA7</accession>
<sequence length="104" mass="11956">MDSGIECTLSTFADNTKLCDVVNMLERRDAIQRDLGRLESGLKKQTESRSLHIFSNDFQKEDILLEHLNACQTSQQLFVLTSFTKFGIVKELDEDQHLGLFEFL</sequence>
<protein>
    <submittedName>
        <fullName evidence="1">cAMP-dependent protein kinase inhibitor alpha</fullName>
    </submittedName>
</protein>
<evidence type="ECO:0000313" key="1">
    <source>
        <dbReference type="EMBL" id="GAB0175999.1"/>
    </source>
</evidence>
<keyword evidence="1" id="KW-0649">Protein kinase inhibitor</keyword>
<dbReference type="EMBL" id="BAAFJT010000001">
    <property type="protein sequence ID" value="GAB0175999.1"/>
    <property type="molecule type" value="Genomic_DNA"/>
</dbReference>
<organism evidence="1 2">
    <name type="scientific">Grus japonensis</name>
    <name type="common">Japanese crane</name>
    <name type="synonym">Red-crowned crane</name>
    <dbReference type="NCBI Taxonomy" id="30415"/>
    <lineage>
        <taxon>Eukaryota</taxon>
        <taxon>Metazoa</taxon>
        <taxon>Chordata</taxon>
        <taxon>Craniata</taxon>
        <taxon>Vertebrata</taxon>
        <taxon>Euteleostomi</taxon>
        <taxon>Archelosauria</taxon>
        <taxon>Archosauria</taxon>
        <taxon>Dinosauria</taxon>
        <taxon>Saurischia</taxon>
        <taxon>Theropoda</taxon>
        <taxon>Coelurosauria</taxon>
        <taxon>Aves</taxon>
        <taxon>Neognathae</taxon>
        <taxon>Neoaves</taxon>
        <taxon>Gruiformes</taxon>
        <taxon>Gruidae</taxon>
        <taxon>Grus</taxon>
    </lineage>
</organism>